<comment type="caution">
    <text evidence="10">The sequence shown here is derived from an EMBL/GenBank/DDBJ whole genome shotgun (WGS) entry which is preliminary data.</text>
</comment>
<name>A0ABV7HN19_9GAMM</name>
<evidence type="ECO:0000256" key="7">
    <source>
        <dbReference type="ARBA" id="ARBA00023306"/>
    </source>
</evidence>
<keyword evidence="11" id="KW-1185">Reference proteome</keyword>
<evidence type="ECO:0000256" key="2">
    <source>
        <dbReference type="ARBA" id="ARBA00022475"/>
    </source>
</evidence>
<dbReference type="Pfam" id="PF04999">
    <property type="entry name" value="FtsL"/>
    <property type="match status" value="1"/>
</dbReference>
<evidence type="ECO:0000256" key="3">
    <source>
        <dbReference type="ARBA" id="ARBA00022618"/>
    </source>
</evidence>
<keyword evidence="4 8" id="KW-0812">Transmembrane</keyword>
<dbReference type="GO" id="GO:0051301">
    <property type="term" value="P:cell division"/>
    <property type="evidence" value="ECO:0007669"/>
    <property type="project" value="UniProtKB-KW"/>
</dbReference>
<dbReference type="RefSeq" id="WP_386723467.1">
    <property type="nucleotide sequence ID" value="NZ_JBHRSZ010000010.1"/>
</dbReference>
<evidence type="ECO:0000313" key="10">
    <source>
        <dbReference type="EMBL" id="MFC3153545.1"/>
    </source>
</evidence>
<dbReference type="EMBL" id="JBHRSZ010000010">
    <property type="protein sequence ID" value="MFC3153545.1"/>
    <property type="molecule type" value="Genomic_DNA"/>
</dbReference>
<dbReference type="Proteomes" id="UP001595476">
    <property type="component" value="Unassembled WGS sequence"/>
</dbReference>
<keyword evidence="3 8" id="KW-0132">Cell division</keyword>
<keyword evidence="7 8" id="KW-0131">Cell cycle</keyword>
<dbReference type="PANTHER" id="PTHR37479">
    <property type="entry name" value="CELL DIVISION PROTEIN FTSL"/>
    <property type="match status" value="1"/>
</dbReference>
<evidence type="ECO:0000256" key="8">
    <source>
        <dbReference type="HAMAP-Rule" id="MF_00910"/>
    </source>
</evidence>
<sequence length="129" mass="14602">MSGKDEASVGSGESRLKKLQHKIKVVWQIELDFPKSVFNFQTLVVLLLLGVLIGSALSVVYSSHYSRALFHELKLQKQYRDNLETEWGQLLLEQSALSAHTRVERSAQQYLNMSSPDSKNIKLVISNGR</sequence>
<evidence type="ECO:0000256" key="1">
    <source>
        <dbReference type="ARBA" id="ARBA00004401"/>
    </source>
</evidence>
<keyword evidence="6 8" id="KW-0472">Membrane</keyword>
<dbReference type="PANTHER" id="PTHR37479:SF1">
    <property type="entry name" value="CELL DIVISION PROTEIN FTSL"/>
    <property type="match status" value="1"/>
</dbReference>
<evidence type="ECO:0000256" key="4">
    <source>
        <dbReference type="ARBA" id="ARBA00022692"/>
    </source>
</evidence>
<evidence type="ECO:0000313" key="11">
    <source>
        <dbReference type="Proteomes" id="UP001595476"/>
    </source>
</evidence>
<evidence type="ECO:0000256" key="6">
    <source>
        <dbReference type="ARBA" id="ARBA00023136"/>
    </source>
</evidence>
<keyword evidence="2 8" id="KW-1003">Cell membrane</keyword>
<protein>
    <recommendedName>
        <fullName evidence="8 9">Cell division protein FtsL</fullName>
    </recommendedName>
</protein>
<dbReference type="NCBIfam" id="TIGR02209">
    <property type="entry name" value="ftsL_broad"/>
    <property type="match status" value="1"/>
</dbReference>
<dbReference type="HAMAP" id="MF_00910">
    <property type="entry name" value="FtsL"/>
    <property type="match status" value="1"/>
</dbReference>
<organism evidence="10 11">
    <name type="scientific">Litoribrevibacter euphylliae</name>
    <dbReference type="NCBI Taxonomy" id="1834034"/>
    <lineage>
        <taxon>Bacteria</taxon>
        <taxon>Pseudomonadati</taxon>
        <taxon>Pseudomonadota</taxon>
        <taxon>Gammaproteobacteria</taxon>
        <taxon>Oceanospirillales</taxon>
        <taxon>Oceanospirillaceae</taxon>
        <taxon>Litoribrevibacter</taxon>
    </lineage>
</organism>
<proteinExistence type="inferred from homology"/>
<evidence type="ECO:0000256" key="5">
    <source>
        <dbReference type="ARBA" id="ARBA00022989"/>
    </source>
</evidence>
<keyword evidence="5 8" id="KW-1133">Transmembrane helix</keyword>
<comment type="function">
    <text evidence="8">Essential cell division protein. May link together the upstream cell division proteins, which are predominantly cytoplasmic, with the downstream cell division proteins, which are predominantly periplasmic.</text>
</comment>
<reference evidence="11" key="1">
    <citation type="journal article" date="2019" name="Int. J. Syst. Evol. Microbiol.">
        <title>The Global Catalogue of Microorganisms (GCM) 10K type strain sequencing project: providing services to taxonomists for standard genome sequencing and annotation.</title>
        <authorList>
            <consortium name="The Broad Institute Genomics Platform"/>
            <consortium name="The Broad Institute Genome Sequencing Center for Infectious Disease"/>
            <person name="Wu L."/>
            <person name="Ma J."/>
        </authorList>
    </citation>
    <scope>NUCLEOTIDE SEQUENCE [LARGE SCALE GENOMIC DNA]</scope>
    <source>
        <strain evidence="11">KCTC 52438</strain>
    </source>
</reference>
<gene>
    <name evidence="8 10" type="primary">ftsL</name>
    <name evidence="10" type="ORF">ACFOEK_21070</name>
</gene>
<accession>A0ABV7HN19</accession>
<comment type="subunit">
    <text evidence="8">Part of a complex composed of FtsB, FtsL and FtsQ.</text>
</comment>
<evidence type="ECO:0000256" key="9">
    <source>
        <dbReference type="NCBIfam" id="TIGR02209"/>
    </source>
</evidence>
<keyword evidence="8" id="KW-0997">Cell inner membrane</keyword>
<feature type="transmembrane region" description="Helical" evidence="8">
    <location>
        <begin position="40"/>
        <end position="61"/>
    </location>
</feature>
<comment type="similarity">
    <text evidence="8">Belongs to the FtsL family.</text>
</comment>
<dbReference type="InterPro" id="IPR011922">
    <property type="entry name" value="Cell_div_FtsL"/>
</dbReference>
<comment type="subcellular location">
    <subcellularLocation>
        <location evidence="8">Cell inner membrane</location>
        <topology evidence="8">Single-pass type II membrane protein</topology>
    </subcellularLocation>
    <subcellularLocation>
        <location evidence="1">Cell membrane</location>
        <topology evidence="1">Single-pass type II membrane protein</topology>
    </subcellularLocation>
    <text evidence="8">Localizes to the division septum where it forms a ring structure.</text>
</comment>